<sequence length="56" mass="6546">MLKAEAELKRQWFKEDCPTTRVPKQDSRPISMRKTSVQMAEVSTVYKQVKNHPALQ</sequence>
<reference evidence="1 2" key="1">
    <citation type="journal article" date="2023" name="Mol. Ecol. Resour.">
        <title>Chromosome-level genome assembly of a triploid poplar Populus alba 'Berolinensis'.</title>
        <authorList>
            <person name="Chen S."/>
            <person name="Yu Y."/>
            <person name="Wang X."/>
            <person name="Wang S."/>
            <person name="Zhang T."/>
            <person name="Zhou Y."/>
            <person name="He R."/>
            <person name="Meng N."/>
            <person name="Wang Y."/>
            <person name="Liu W."/>
            <person name="Liu Z."/>
            <person name="Liu J."/>
            <person name="Guo Q."/>
            <person name="Huang H."/>
            <person name="Sederoff R.R."/>
            <person name="Wang G."/>
            <person name="Qu G."/>
            <person name="Chen S."/>
        </authorList>
    </citation>
    <scope>NUCLEOTIDE SEQUENCE [LARGE SCALE GENOMIC DNA]</scope>
    <source>
        <strain evidence="1">SC-2020</strain>
    </source>
</reference>
<dbReference type="AlphaFoldDB" id="A0AAD6W5M9"/>
<evidence type="ECO:0000313" key="2">
    <source>
        <dbReference type="Proteomes" id="UP001164929"/>
    </source>
</evidence>
<dbReference type="EMBL" id="JAQIZT010000004">
    <property type="protein sequence ID" value="KAJ7000067.1"/>
    <property type="molecule type" value="Genomic_DNA"/>
</dbReference>
<protein>
    <submittedName>
        <fullName evidence="1">Uncharacterized protein</fullName>
    </submittedName>
</protein>
<organism evidence="1 2">
    <name type="scientific">Populus alba x Populus x berolinensis</name>
    <dbReference type="NCBI Taxonomy" id="444605"/>
    <lineage>
        <taxon>Eukaryota</taxon>
        <taxon>Viridiplantae</taxon>
        <taxon>Streptophyta</taxon>
        <taxon>Embryophyta</taxon>
        <taxon>Tracheophyta</taxon>
        <taxon>Spermatophyta</taxon>
        <taxon>Magnoliopsida</taxon>
        <taxon>eudicotyledons</taxon>
        <taxon>Gunneridae</taxon>
        <taxon>Pentapetalae</taxon>
        <taxon>rosids</taxon>
        <taxon>fabids</taxon>
        <taxon>Malpighiales</taxon>
        <taxon>Salicaceae</taxon>
        <taxon>Saliceae</taxon>
        <taxon>Populus</taxon>
    </lineage>
</organism>
<evidence type="ECO:0000313" key="1">
    <source>
        <dbReference type="EMBL" id="KAJ7000067.1"/>
    </source>
</evidence>
<dbReference type="Proteomes" id="UP001164929">
    <property type="component" value="Chromosome 4"/>
</dbReference>
<accession>A0AAD6W5M9</accession>
<name>A0AAD6W5M9_9ROSI</name>
<gene>
    <name evidence="1" type="ORF">NC653_010742</name>
</gene>
<comment type="caution">
    <text evidence="1">The sequence shown here is derived from an EMBL/GenBank/DDBJ whole genome shotgun (WGS) entry which is preliminary data.</text>
</comment>
<proteinExistence type="predicted"/>
<keyword evidence="2" id="KW-1185">Reference proteome</keyword>